<evidence type="ECO:0000259" key="6">
    <source>
        <dbReference type="Pfam" id="PF02656"/>
    </source>
</evidence>
<evidence type="ECO:0000256" key="2">
    <source>
        <dbReference type="ARBA" id="ARBA00022692"/>
    </source>
</evidence>
<evidence type="ECO:0000256" key="3">
    <source>
        <dbReference type="ARBA" id="ARBA00022989"/>
    </source>
</evidence>
<dbReference type="Proteomes" id="UP001254608">
    <property type="component" value="Unassembled WGS sequence"/>
</dbReference>
<name>A0ABU2WGH5_9GAMM</name>
<evidence type="ECO:0000313" key="8">
    <source>
        <dbReference type="Proteomes" id="UP001254608"/>
    </source>
</evidence>
<feature type="transmembrane region" description="Helical" evidence="5">
    <location>
        <begin position="50"/>
        <end position="73"/>
    </location>
</feature>
<keyword evidence="4 5" id="KW-0472">Membrane</keyword>
<feature type="transmembrane region" description="Helical" evidence="5">
    <location>
        <begin position="23"/>
        <end position="44"/>
    </location>
</feature>
<protein>
    <submittedName>
        <fullName evidence="7">DUF202 domain-containing protein</fullName>
    </submittedName>
</protein>
<evidence type="ECO:0000313" key="7">
    <source>
        <dbReference type="EMBL" id="MDT0496968.1"/>
    </source>
</evidence>
<dbReference type="InterPro" id="IPR003807">
    <property type="entry name" value="DUF202"/>
</dbReference>
<evidence type="ECO:0000256" key="1">
    <source>
        <dbReference type="ARBA" id="ARBA00004127"/>
    </source>
</evidence>
<evidence type="ECO:0000256" key="5">
    <source>
        <dbReference type="SAM" id="Phobius"/>
    </source>
</evidence>
<dbReference type="Pfam" id="PF02656">
    <property type="entry name" value="DUF202"/>
    <property type="match status" value="1"/>
</dbReference>
<proteinExistence type="predicted"/>
<evidence type="ECO:0000256" key="4">
    <source>
        <dbReference type="ARBA" id="ARBA00023136"/>
    </source>
</evidence>
<comment type="subcellular location">
    <subcellularLocation>
        <location evidence="1">Endomembrane system</location>
        <topology evidence="1">Multi-pass membrane protein</topology>
    </subcellularLocation>
</comment>
<sequence length="82" mass="8948">MSDTQLRDDMALERTRLANERTALAYIRTALALFAAAAALLHFYPDSAALHLGVAALLIGGVVVSGFGLYRYVTVSRRLRQP</sequence>
<accession>A0ABU2WGH5</accession>
<feature type="domain" description="DUF202" evidence="6">
    <location>
        <begin position="14"/>
        <end position="77"/>
    </location>
</feature>
<dbReference type="RefSeq" id="WP_311364362.1">
    <property type="nucleotide sequence ID" value="NZ_JAVRIC010000006.1"/>
</dbReference>
<dbReference type="EMBL" id="JAVRIC010000006">
    <property type="protein sequence ID" value="MDT0496968.1"/>
    <property type="molecule type" value="Genomic_DNA"/>
</dbReference>
<organism evidence="7 8">
    <name type="scientific">Banduia mediterranea</name>
    <dbReference type="NCBI Taxonomy" id="3075609"/>
    <lineage>
        <taxon>Bacteria</taxon>
        <taxon>Pseudomonadati</taxon>
        <taxon>Pseudomonadota</taxon>
        <taxon>Gammaproteobacteria</taxon>
        <taxon>Nevskiales</taxon>
        <taxon>Algiphilaceae</taxon>
        <taxon>Banduia</taxon>
    </lineage>
</organism>
<comment type="caution">
    <text evidence="7">The sequence shown here is derived from an EMBL/GenBank/DDBJ whole genome shotgun (WGS) entry which is preliminary data.</text>
</comment>
<reference evidence="7 8" key="1">
    <citation type="submission" date="2023-09" db="EMBL/GenBank/DDBJ databases">
        <authorList>
            <person name="Rey-Velasco X."/>
        </authorList>
    </citation>
    <scope>NUCLEOTIDE SEQUENCE [LARGE SCALE GENOMIC DNA]</scope>
    <source>
        <strain evidence="7 8">W345</strain>
    </source>
</reference>
<keyword evidence="3 5" id="KW-1133">Transmembrane helix</keyword>
<keyword evidence="2 5" id="KW-0812">Transmembrane</keyword>
<gene>
    <name evidence="7" type="ORF">RM530_06255</name>
</gene>
<keyword evidence="8" id="KW-1185">Reference proteome</keyword>